<reference evidence="9 10" key="1">
    <citation type="submission" date="2019-03" db="EMBL/GenBank/DDBJ databases">
        <authorList>
            <person name="Dong K."/>
        </authorList>
    </citation>
    <scope>NUCLEOTIDE SEQUENCE [LARGE SCALE GENOMIC DNA]</scope>
    <source>
        <strain evidence="10">dk512</strain>
    </source>
</reference>
<feature type="region of interest" description="Disordered" evidence="6">
    <location>
        <begin position="366"/>
        <end position="396"/>
    </location>
</feature>
<dbReference type="RefSeq" id="WP_135062866.1">
    <property type="nucleotide sequence ID" value="NZ_CP038266.1"/>
</dbReference>
<dbReference type="PANTHER" id="PTHR30629:SF2">
    <property type="entry name" value="PROPHAGE INTEGRASE INTS-RELATED"/>
    <property type="match status" value="1"/>
</dbReference>
<dbReference type="Proteomes" id="UP000295748">
    <property type="component" value="Chromosome"/>
</dbReference>
<dbReference type="Pfam" id="PF00589">
    <property type="entry name" value="Phage_integrase"/>
    <property type="match status" value="1"/>
</dbReference>
<protein>
    <submittedName>
        <fullName evidence="9">Site-specific integrase</fullName>
    </submittedName>
</protein>
<keyword evidence="3 5" id="KW-0238">DNA-binding</keyword>
<dbReference type="PROSITE" id="PS51898">
    <property type="entry name" value="TYR_RECOMBINASE"/>
    <property type="match status" value="1"/>
</dbReference>
<evidence type="ECO:0000313" key="10">
    <source>
        <dbReference type="Proteomes" id="UP000295748"/>
    </source>
</evidence>
<dbReference type="PANTHER" id="PTHR30629">
    <property type="entry name" value="PROPHAGE INTEGRASE"/>
    <property type="match status" value="1"/>
</dbReference>
<evidence type="ECO:0000256" key="1">
    <source>
        <dbReference type="ARBA" id="ARBA00008857"/>
    </source>
</evidence>
<sequence>MGSVQRYKTTQGTRYLVRYKKPDGTHANKRGFRTKADAQQFLAEVSVSISKSAYIDPVDSRVTVGELAATWLLDQAAVLKPSSMHVLESAWRTHVGPRWGEVRIDAVRYSDVRAWVTEIARRRKATTTIRAYGLLAAVLDVAVRDRRLVENPARGIKLPRKTSKRRVYLTHRQVDLLASEALHPVLVYFLAYTGLRWGEATGLRVADVNLARRRVNVQENAVMVNGAVVTGTPKTHAARSVPYPEFLDDLIRAQLSFKHPDDLLFGDGADPQRLPNSRDGWFAAAVRRAMRIDPTFPRITPHDLRHTAASLAISAGANVKAVQRMLGHASAAMTLDTYADLFDDDLDFVAQALTSARQAATLIVHEQSQPASPHDAAAAQRGLPGQSGAEPTSRGI</sequence>
<evidence type="ECO:0000313" key="9">
    <source>
        <dbReference type="EMBL" id="QBR87469.1"/>
    </source>
</evidence>
<evidence type="ECO:0000256" key="5">
    <source>
        <dbReference type="PROSITE-ProRule" id="PRU01248"/>
    </source>
</evidence>
<dbReference type="CDD" id="cd01189">
    <property type="entry name" value="INT_ICEBs1_C_like"/>
    <property type="match status" value="1"/>
</dbReference>
<name>A0ABX5SRF9_9MICO</name>
<evidence type="ECO:0000256" key="6">
    <source>
        <dbReference type="SAM" id="MobiDB-lite"/>
    </source>
</evidence>
<dbReference type="InterPro" id="IPR044068">
    <property type="entry name" value="CB"/>
</dbReference>
<dbReference type="SUPFAM" id="SSF56349">
    <property type="entry name" value="DNA breaking-rejoining enzymes"/>
    <property type="match status" value="1"/>
</dbReference>
<dbReference type="InterPro" id="IPR053876">
    <property type="entry name" value="Phage_int_M"/>
</dbReference>
<proteinExistence type="inferred from homology"/>
<dbReference type="InterPro" id="IPR011010">
    <property type="entry name" value="DNA_brk_join_enz"/>
</dbReference>
<feature type="domain" description="Core-binding (CB)" evidence="8">
    <location>
        <begin position="62"/>
        <end position="143"/>
    </location>
</feature>
<keyword evidence="2" id="KW-0229">DNA integration</keyword>
<dbReference type="InterPro" id="IPR002104">
    <property type="entry name" value="Integrase_catalytic"/>
</dbReference>
<dbReference type="InterPro" id="IPR013762">
    <property type="entry name" value="Integrase-like_cat_sf"/>
</dbReference>
<dbReference type="InterPro" id="IPR050808">
    <property type="entry name" value="Phage_Integrase"/>
</dbReference>
<gene>
    <name evidence="9" type="ORF">E4K62_01395</name>
</gene>
<dbReference type="Gene3D" id="1.10.443.10">
    <property type="entry name" value="Intergrase catalytic core"/>
    <property type="match status" value="1"/>
</dbReference>
<keyword evidence="4" id="KW-0233">DNA recombination</keyword>
<dbReference type="InterPro" id="IPR010998">
    <property type="entry name" value="Integrase_recombinase_N"/>
</dbReference>
<dbReference type="Pfam" id="PF14657">
    <property type="entry name" value="Arm-DNA-bind_4"/>
    <property type="match status" value="1"/>
</dbReference>
<dbReference type="Gene3D" id="1.10.150.130">
    <property type="match status" value="1"/>
</dbReference>
<evidence type="ECO:0000259" key="7">
    <source>
        <dbReference type="PROSITE" id="PS51898"/>
    </source>
</evidence>
<accession>A0ABX5SRF9</accession>
<feature type="domain" description="Tyr recombinase" evidence="7">
    <location>
        <begin position="164"/>
        <end position="351"/>
    </location>
</feature>
<dbReference type="InterPro" id="IPR028259">
    <property type="entry name" value="AP2-like_int_N"/>
</dbReference>
<evidence type="ECO:0000256" key="4">
    <source>
        <dbReference type="ARBA" id="ARBA00023172"/>
    </source>
</evidence>
<dbReference type="PROSITE" id="PS51900">
    <property type="entry name" value="CB"/>
    <property type="match status" value="1"/>
</dbReference>
<organism evidence="9 10">
    <name type="scientific">Microbacterium wangchenii</name>
    <dbReference type="NCBI Taxonomy" id="2541726"/>
    <lineage>
        <taxon>Bacteria</taxon>
        <taxon>Bacillati</taxon>
        <taxon>Actinomycetota</taxon>
        <taxon>Actinomycetes</taxon>
        <taxon>Micrococcales</taxon>
        <taxon>Microbacteriaceae</taxon>
        <taxon>Microbacterium</taxon>
    </lineage>
</organism>
<keyword evidence="10" id="KW-1185">Reference proteome</keyword>
<evidence type="ECO:0000256" key="3">
    <source>
        <dbReference type="ARBA" id="ARBA00023125"/>
    </source>
</evidence>
<dbReference type="Pfam" id="PF22022">
    <property type="entry name" value="Phage_int_M"/>
    <property type="match status" value="1"/>
</dbReference>
<evidence type="ECO:0000256" key="2">
    <source>
        <dbReference type="ARBA" id="ARBA00022908"/>
    </source>
</evidence>
<dbReference type="EMBL" id="CP038266">
    <property type="protein sequence ID" value="QBR87469.1"/>
    <property type="molecule type" value="Genomic_DNA"/>
</dbReference>
<comment type="similarity">
    <text evidence="1">Belongs to the 'phage' integrase family.</text>
</comment>
<evidence type="ECO:0000259" key="8">
    <source>
        <dbReference type="PROSITE" id="PS51900"/>
    </source>
</evidence>